<protein>
    <submittedName>
        <fullName evidence="1">Uncharacterized protein</fullName>
    </submittedName>
</protein>
<accession>D9SQF7</accession>
<gene>
    <name evidence="1" type="ordered locus">Clocel_0448</name>
</gene>
<dbReference type="Proteomes" id="UP000002730">
    <property type="component" value="Chromosome"/>
</dbReference>
<sequence length="289" mass="33654">MKKFIRKNTMLLIGATVLLVTLGTLLLKGGIHYYSKASMEKLENLQADETTIEFISDEYRHKDDTFIEDPKPIDKVKQADLYNSIINSLERAQGKAINSEKEENERRYQAVKDKVNVRKEDVKEIFKKKIYDAFGDILDISDIPDEQVLFIDTEYERYDWYLFLRNEKSQKSYCGNINGISGEVTLLSRHDYKGLENPDIAGYVTWIKFELKNNKIDLYLNKTKEIINKNNIANSQNNSIKSIAIKNTFYAGLRPFVDLEAKMQDKRKVRIAFYADTDELLNIQVLSQY</sequence>
<keyword evidence="2" id="KW-1185">Reference proteome</keyword>
<dbReference type="HOGENOM" id="CLU_962076_0_0_9"/>
<proteinExistence type="predicted"/>
<evidence type="ECO:0000313" key="2">
    <source>
        <dbReference type="Proteomes" id="UP000002730"/>
    </source>
</evidence>
<reference evidence="1 2" key="1">
    <citation type="submission" date="2010-08" db="EMBL/GenBank/DDBJ databases">
        <title>Complete sequence of Clostridium cellulovorans 743B.</title>
        <authorList>
            <consortium name="US DOE Joint Genome Institute"/>
            <person name="Lucas S."/>
            <person name="Copeland A."/>
            <person name="Lapidus A."/>
            <person name="Cheng J.-F."/>
            <person name="Bruce D."/>
            <person name="Goodwin L."/>
            <person name="Pitluck S."/>
            <person name="Chertkov O."/>
            <person name="Detter J.C."/>
            <person name="Han C."/>
            <person name="Tapia R."/>
            <person name="Land M."/>
            <person name="Hauser L."/>
            <person name="Chang Y.-J."/>
            <person name="Jeffries C."/>
            <person name="Kyrpides N."/>
            <person name="Ivanova N."/>
            <person name="Mikhailova N."/>
            <person name="Hemme C.L."/>
            <person name="Woyke T."/>
        </authorList>
    </citation>
    <scope>NUCLEOTIDE SEQUENCE [LARGE SCALE GENOMIC DNA]</scope>
    <source>
        <strain evidence="2">ATCC 35296 / DSM 3052 / OCM 3 / 743B</strain>
    </source>
</reference>
<dbReference type="KEGG" id="ccb:Clocel_0448"/>
<organism evidence="1 2">
    <name type="scientific">Clostridium cellulovorans (strain ATCC 35296 / DSM 3052 / OCM 3 / 743B)</name>
    <dbReference type="NCBI Taxonomy" id="573061"/>
    <lineage>
        <taxon>Bacteria</taxon>
        <taxon>Bacillati</taxon>
        <taxon>Bacillota</taxon>
        <taxon>Clostridia</taxon>
        <taxon>Eubacteriales</taxon>
        <taxon>Clostridiaceae</taxon>
        <taxon>Clostridium</taxon>
    </lineage>
</organism>
<dbReference type="STRING" id="573061.Clocel_0448"/>
<dbReference type="EMBL" id="CP002160">
    <property type="protein sequence ID" value="ADL50224.1"/>
    <property type="molecule type" value="Genomic_DNA"/>
</dbReference>
<dbReference type="AlphaFoldDB" id="D9SQF7"/>
<dbReference type="RefSeq" id="WP_010075006.1">
    <property type="nucleotide sequence ID" value="NC_014393.1"/>
</dbReference>
<name>D9SQF7_CLOC7</name>
<evidence type="ECO:0000313" key="1">
    <source>
        <dbReference type="EMBL" id="ADL50224.1"/>
    </source>
</evidence>
<dbReference type="OrthoDB" id="9905232at2"/>